<feature type="region of interest" description="Disordered" evidence="1">
    <location>
        <begin position="49"/>
        <end position="69"/>
    </location>
</feature>
<evidence type="ECO:0000313" key="2">
    <source>
        <dbReference type="EMBL" id="RDX86592.1"/>
    </source>
</evidence>
<dbReference type="AlphaFoldDB" id="A0A371G7S0"/>
<organism evidence="2 3">
    <name type="scientific">Mucuna pruriens</name>
    <name type="common">Velvet bean</name>
    <name type="synonym">Dolichos pruriens</name>
    <dbReference type="NCBI Taxonomy" id="157652"/>
    <lineage>
        <taxon>Eukaryota</taxon>
        <taxon>Viridiplantae</taxon>
        <taxon>Streptophyta</taxon>
        <taxon>Embryophyta</taxon>
        <taxon>Tracheophyta</taxon>
        <taxon>Spermatophyta</taxon>
        <taxon>Magnoliopsida</taxon>
        <taxon>eudicotyledons</taxon>
        <taxon>Gunneridae</taxon>
        <taxon>Pentapetalae</taxon>
        <taxon>rosids</taxon>
        <taxon>fabids</taxon>
        <taxon>Fabales</taxon>
        <taxon>Fabaceae</taxon>
        <taxon>Papilionoideae</taxon>
        <taxon>50 kb inversion clade</taxon>
        <taxon>NPAAA clade</taxon>
        <taxon>indigoferoid/millettioid clade</taxon>
        <taxon>Phaseoleae</taxon>
        <taxon>Mucuna</taxon>
    </lineage>
</organism>
<dbReference type="OrthoDB" id="1436830at2759"/>
<reference evidence="2" key="1">
    <citation type="submission" date="2018-05" db="EMBL/GenBank/DDBJ databases">
        <title>Draft genome of Mucuna pruriens seed.</title>
        <authorList>
            <person name="Nnadi N.E."/>
            <person name="Vos R."/>
            <person name="Hasami M.H."/>
            <person name="Devisetty U.K."/>
            <person name="Aguiy J.C."/>
        </authorList>
    </citation>
    <scope>NUCLEOTIDE SEQUENCE [LARGE SCALE GENOMIC DNA]</scope>
    <source>
        <strain evidence="2">JCA_2017</strain>
    </source>
</reference>
<dbReference type="Proteomes" id="UP000257109">
    <property type="component" value="Unassembled WGS sequence"/>
</dbReference>
<dbReference type="EMBL" id="QJKJ01006473">
    <property type="protein sequence ID" value="RDX86592.1"/>
    <property type="molecule type" value="Genomic_DNA"/>
</dbReference>
<sequence length="130" mass="14686">MSAQGNSPSLEDPMKQLAASNLEFQQTMSSSNMKFQQNMNATIQDLKTQIGQSGKELPQPALQQLARSTNINSEPYANSQVPQQDKTVPFLFPTRTLNTRKPKFDEELLRMLRKVEINIPLLDAIKQIPK</sequence>
<proteinExistence type="predicted"/>
<gene>
    <name evidence="2" type="ORF">CR513_32057</name>
</gene>
<accession>A0A371G7S0</accession>
<comment type="caution">
    <text evidence="2">The sequence shown here is derived from an EMBL/GenBank/DDBJ whole genome shotgun (WGS) entry which is preliminary data.</text>
</comment>
<feature type="non-terminal residue" evidence="2">
    <location>
        <position position="1"/>
    </location>
</feature>
<name>A0A371G7S0_MUCPR</name>
<keyword evidence="3" id="KW-1185">Reference proteome</keyword>
<evidence type="ECO:0000313" key="3">
    <source>
        <dbReference type="Proteomes" id="UP000257109"/>
    </source>
</evidence>
<evidence type="ECO:0000256" key="1">
    <source>
        <dbReference type="SAM" id="MobiDB-lite"/>
    </source>
</evidence>
<protein>
    <submittedName>
        <fullName evidence="2">Uncharacterized protein</fullName>
    </submittedName>
</protein>